<dbReference type="InterPro" id="IPR047641">
    <property type="entry name" value="ABC_transpr_MalK/UgpC-like"/>
</dbReference>
<geneLocation type="plasmid" evidence="7 8">
    <name>unnamed</name>
</geneLocation>
<dbReference type="InterPro" id="IPR027417">
    <property type="entry name" value="P-loop_NTPase"/>
</dbReference>
<dbReference type="Gene3D" id="3.40.50.300">
    <property type="entry name" value="P-loop containing nucleotide triphosphate hydrolases"/>
    <property type="match status" value="1"/>
</dbReference>
<protein>
    <submittedName>
        <fullName evidence="7">ABC transporter ATP-binding protein</fullName>
    </submittedName>
</protein>
<evidence type="ECO:0000256" key="2">
    <source>
        <dbReference type="ARBA" id="ARBA00005417"/>
    </source>
</evidence>
<dbReference type="InterPro" id="IPR012340">
    <property type="entry name" value="NA-bd_OB-fold"/>
</dbReference>
<dbReference type="GO" id="GO:0005524">
    <property type="term" value="F:ATP binding"/>
    <property type="evidence" value="ECO:0007669"/>
    <property type="project" value="UniProtKB-KW"/>
</dbReference>
<sequence length="334" mass="36269">MSNAVLSLQKLEVGYGRKAVVREFSLDVAAGEFVSLLGPSGSGKSSVLRAIAGFLPAMRGRILLEGRDITGETPEGRNVGIVFQNYALFPTMTAFENIAFALRVAKRPQAEVDKRVRDMAMLSGIDEQLTKNPAEMSGGQQQRVAIARALVTGSRVLLFDEPLSNLDAKVRVTMRREIKRMQRELGFTAIFVTHDQEDALTMSDRIVVLNGGRVEQIGDGRTLYRQPATPFICQFIGASNELPPPVARRLLGAQGDGRSFVRLEDVLIAENGREGTRATVSHIEFLGSHSRIDLNVEGDTISAMLLGDGLPDVGSEVRVSIRPGAVHVFGGARQ</sequence>
<evidence type="ECO:0000256" key="4">
    <source>
        <dbReference type="ARBA" id="ARBA00022741"/>
    </source>
</evidence>
<name>A0ABY8DNK4_9HYPH</name>
<comment type="subcellular location">
    <subcellularLocation>
        <location evidence="1">Cell inner membrane</location>
        <topology evidence="1">Peripheral membrane protein</topology>
    </subcellularLocation>
</comment>
<accession>A0ABY8DNK4</accession>
<dbReference type="PROSITE" id="PS50893">
    <property type="entry name" value="ABC_TRANSPORTER_2"/>
    <property type="match status" value="1"/>
</dbReference>
<proteinExistence type="inferred from homology"/>
<evidence type="ECO:0000256" key="1">
    <source>
        <dbReference type="ARBA" id="ARBA00004417"/>
    </source>
</evidence>
<dbReference type="InterPro" id="IPR008995">
    <property type="entry name" value="Mo/tungstate-bd_C_term_dom"/>
</dbReference>
<dbReference type="Proteomes" id="UP001229355">
    <property type="component" value="Plasmid unnamed"/>
</dbReference>
<dbReference type="SMART" id="SM00382">
    <property type="entry name" value="AAA"/>
    <property type="match status" value="1"/>
</dbReference>
<keyword evidence="8" id="KW-1185">Reference proteome</keyword>
<evidence type="ECO:0000313" key="7">
    <source>
        <dbReference type="EMBL" id="WEX91557.1"/>
    </source>
</evidence>
<dbReference type="PANTHER" id="PTHR43875">
    <property type="entry name" value="MALTODEXTRIN IMPORT ATP-BINDING PROTEIN MSMX"/>
    <property type="match status" value="1"/>
</dbReference>
<gene>
    <name evidence="7" type="ORF">PZN02_006384</name>
</gene>
<dbReference type="PANTHER" id="PTHR43875:SF1">
    <property type="entry name" value="OSMOPROTECTIVE COMPOUNDS UPTAKE ATP-BINDING PROTEIN GGTA"/>
    <property type="match status" value="1"/>
</dbReference>
<dbReference type="EMBL" id="CP120375">
    <property type="protein sequence ID" value="WEX91557.1"/>
    <property type="molecule type" value="Genomic_DNA"/>
</dbReference>
<dbReference type="InterPro" id="IPR003439">
    <property type="entry name" value="ABC_transporter-like_ATP-bd"/>
</dbReference>
<evidence type="ECO:0000259" key="6">
    <source>
        <dbReference type="PROSITE" id="PS50893"/>
    </source>
</evidence>
<reference evidence="7 8" key="1">
    <citation type="submission" date="2023-03" db="EMBL/GenBank/DDBJ databases">
        <authorList>
            <person name="Kaur S."/>
            <person name="Espinosa-Saiz D."/>
            <person name="Velazquez E."/>
            <person name="Menendez E."/>
            <person name="diCenzo G.C."/>
        </authorList>
    </citation>
    <scope>NUCLEOTIDE SEQUENCE [LARGE SCALE GENOMIC DNA]</scope>
    <source>
        <strain evidence="7 8">LMG 24692</strain>
        <plasmid evidence="7 8">unnamed</plasmid>
    </source>
</reference>
<keyword evidence="5 7" id="KW-0067">ATP-binding</keyword>
<evidence type="ECO:0000313" key="8">
    <source>
        <dbReference type="Proteomes" id="UP001229355"/>
    </source>
</evidence>
<dbReference type="PROSITE" id="PS00211">
    <property type="entry name" value="ABC_TRANSPORTER_1"/>
    <property type="match status" value="1"/>
</dbReference>
<keyword evidence="3" id="KW-0813">Transport</keyword>
<evidence type="ECO:0000256" key="3">
    <source>
        <dbReference type="ARBA" id="ARBA00022448"/>
    </source>
</evidence>
<comment type="similarity">
    <text evidence="2">Belongs to the ABC transporter superfamily.</text>
</comment>
<organism evidence="7 8">
    <name type="scientific">Sinorhizobium garamanticum</name>
    <dbReference type="NCBI Taxonomy" id="680247"/>
    <lineage>
        <taxon>Bacteria</taxon>
        <taxon>Pseudomonadati</taxon>
        <taxon>Pseudomonadota</taxon>
        <taxon>Alphaproteobacteria</taxon>
        <taxon>Hyphomicrobiales</taxon>
        <taxon>Rhizobiaceae</taxon>
        <taxon>Sinorhizobium/Ensifer group</taxon>
        <taxon>Sinorhizobium</taxon>
    </lineage>
</organism>
<keyword evidence="7" id="KW-0614">Plasmid</keyword>
<evidence type="ECO:0000256" key="5">
    <source>
        <dbReference type="ARBA" id="ARBA00022840"/>
    </source>
</evidence>
<dbReference type="SUPFAM" id="SSF50331">
    <property type="entry name" value="MOP-like"/>
    <property type="match status" value="1"/>
</dbReference>
<dbReference type="InterPro" id="IPR003593">
    <property type="entry name" value="AAA+_ATPase"/>
</dbReference>
<dbReference type="SUPFAM" id="SSF52540">
    <property type="entry name" value="P-loop containing nucleoside triphosphate hydrolases"/>
    <property type="match status" value="1"/>
</dbReference>
<dbReference type="Pfam" id="PF08402">
    <property type="entry name" value="TOBE_2"/>
    <property type="match status" value="1"/>
</dbReference>
<keyword evidence="4" id="KW-0547">Nucleotide-binding</keyword>
<dbReference type="Pfam" id="PF00005">
    <property type="entry name" value="ABC_tran"/>
    <property type="match status" value="1"/>
</dbReference>
<dbReference type="InterPro" id="IPR017871">
    <property type="entry name" value="ABC_transporter-like_CS"/>
</dbReference>
<dbReference type="RefSeq" id="WP_280663517.1">
    <property type="nucleotide sequence ID" value="NZ_CP120375.1"/>
</dbReference>
<dbReference type="InterPro" id="IPR013611">
    <property type="entry name" value="Transp-assoc_OB_typ2"/>
</dbReference>
<dbReference type="Gene3D" id="2.40.50.140">
    <property type="entry name" value="Nucleic acid-binding proteins"/>
    <property type="match status" value="1"/>
</dbReference>
<feature type="domain" description="ABC transporter" evidence="6">
    <location>
        <begin position="6"/>
        <end position="236"/>
    </location>
</feature>